<evidence type="ECO:0000313" key="1">
    <source>
        <dbReference type="EMBL" id="XPM65620.1"/>
    </source>
</evidence>
<organism evidence="1 2">
    <name type="scientific">Desertifilum tharense IPPAS B-1220</name>
    <dbReference type="NCBI Taxonomy" id="1781255"/>
    <lineage>
        <taxon>Bacteria</taxon>
        <taxon>Bacillati</taxon>
        <taxon>Cyanobacteriota</taxon>
        <taxon>Cyanophyceae</taxon>
        <taxon>Desertifilales</taxon>
        <taxon>Desertifilaceae</taxon>
        <taxon>Desertifilum</taxon>
    </lineage>
</organism>
<gene>
    <name evidence="1" type="ORF">BH720_008275</name>
</gene>
<sequence>MIVINSALFSPYSAHCFPEASATALSTQHSFPYSEHRRAEAS</sequence>
<proteinExistence type="predicted"/>
<evidence type="ECO:0000313" key="2">
    <source>
        <dbReference type="Proteomes" id="UP000095472"/>
    </source>
</evidence>
<name>A0ACD5GXF6_9CYAN</name>
<dbReference type="Proteomes" id="UP000095472">
    <property type="component" value="Chromosome"/>
</dbReference>
<dbReference type="EMBL" id="CP182909">
    <property type="protein sequence ID" value="XPM65620.1"/>
    <property type="molecule type" value="Genomic_DNA"/>
</dbReference>
<accession>A0ACD5GXF6</accession>
<protein>
    <submittedName>
        <fullName evidence="1">Uncharacterized protein</fullName>
    </submittedName>
</protein>
<keyword evidence="2" id="KW-1185">Reference proteome</keyword>
<reference evidence="1 2" key="1">
    <citation type="journal article" date="2016" name="Genome Announc.">
        <title>Draft Genome Sequence of the Thermotolerant Cyanobacterium Desertifilum sp. IPPAS B-1220.</title>
        <authorList>
            <person name="Mironov K.S."/>
            <person name="Sinetova M.A."/>
            <person name="Bolatkhan K."/>
            <person name="Zayadan B.K."/>
            <person name="Ustinova V.V."/>
            <person name="Kupriyanova E.V."/>
            <person name="Skrypnik A.N."/>
            <person name="Gogoleva N.E."/>
            <person name="Gogolev Y.V."/>
            <person name="Los D.A."/>
        </authorList>
    </citation>
    <scope>NUCLEOTIDE SEQUENCE [LARGE SCALE GENOMIC DNA]</scope>
    <source>
        <strain evidence="1 2">IPPAS B-1220</strain>
    </source>
</reference>